<feature type="domain" description="Alginate lyase" evidence="4">
    <location>
        <begin position="60"/>
        <end position="337"/>
    </location>
</feature>
<feature type="signal peptide" evidence="3">
    <location>
        <begin position="1"/>
        <end position="27"/>
    </location>
</feature>
<dbReference type="Gene3D" id="1.50.10.100">
    <property type="entry name" value="Chondroitin AC/alginate lyase"/>
    <property type="match status" value="1"/>
</dbReference>
<dbReference type="SUPFAM" id="SSF48230">
    <property type="entry name" value="Chondroitin AC/alginate lyase"/>
    <property type="match status" value="1"/>
</dbReference>
<dbReference type="InterPro" id="IPR008929">
    <property type="entry name" value="Chondroitin_lyas"/>
</dbReference>
<evidence type="ECO:0000256" key="2">
    <source>
        <dbReference type="ARBA" id="ARBA00023239"/>
    </source>
</evidence>
<reference evidence="5 6" key="1">
    <citation type="submission" date="2023-09" db="EMBL/GenBank/DDBJ databases">
        <authorList>
            <person name="Rey-Velasco X."/>
        </authorList>
    </citation>
    <scope>NUCLEOTIDE SEQUENCE [LARGE SCALE GENOMIC DNA]</scope>
    <source>
        <strain evidence="5 6">F394</strain>
    </source>
</reference>
<evidence type="ECO:0000256" key="1">
    <source>
        <dbReference type="ARBA" id="ARBA00022729"/>
    </source>
</evidence>
<name>A0ABU3BNS9_9BACT</name>
<dbReference type="InterPro" id="IPR008397">
    <property type="entry name" value="Alginate_lyase_dom"/>
</dbReference>
<protein>
    <submittedName>
        <fullName evidence="5">Alginate lyase family protein</fullName>
    </submittedName>
</protein>
<evidence type="ECO:0000259" key="4">
    <source>
        <dbReference type="Pfam" id="PF05426"/>
    </source>
</evidence>
<keyword evidence="2 5" id="KW-0456">Lyase</keyword>
<dbReference type="PROSITE" id="PS51257">
    <property type="entry name" value="PROKAR_LIPOPROTEIN"/>
    <property type="match status" value="1"/>
</dbReference>
<dbReference type="Pfam" id="PF05426">
    <property type="entry name" value="Alginate_lyase"/>
    <property type="match status" value="1"/>
</dbReference>
<organism evidence="5 6">
    <name type="scientific">Rubrivirga litoralis</name>
    <dbReference type="NCBI Taxonomy" id="3075598"/>
    <lineage>
        <taxon>Bacteria</taxon>
        <taxon>Pseudomonadati</taxon>
        <taxon>Rhodothermota</taxon>
        <taxon>Rhodothermia</taxon>
        <taxon>Rhodothermales</taxon>
        <taxon>Rubricoccaceae</taxon>
        <taxon>Rubrivirga</taxon>
    </lineage>
</organism>
<dbReference type="Proteomes" id="UP001267426">
    <property type="component" value="Unassembled WGS sequence"/>
</dbReference>
<keyword evidence="1 3" id="KW-0732">Signal</keyword>
<evidence type="ECO:0000313" key="6">
    <source>
        <dbReference type="Proteomes" id="UP001267426"/>
    </source>
</evidence>
<comment type="caution">
    <text evidence="5">The sequence shown here is derived from an EMBL/GenBank/DDBJ whole genome shotgun (WGS) entry which is preliminary data.</text>
</comment>
<feature type="chain" id="PRO_5045725109" evidence="3">
    <location>
        <begin position="28"/>
        <end position="409"/>
    </location>
</feature>
<sequence length="409" mass="44632">MTTPPRPALSVGLALVLALAGCAPGGAASVEAGGAVTLADLERERVLSAADAYLDEPPVTVTAAVAERSAGGRHDFYSEGDYWWPNPDDPGGPYVRRDGLTNPDNFVAHRDAMRRLSVIVPALAAAYRLTGDDRYAAHARRHLDAWFVDESTRMTPNLLYAQAISGRVTGRGIGIIDTVHLVEVAQAVRVLEAEGGVDAEAARPVKAWFADYLDWMTTHEYGTDERDHGNNHSSAWALQAAAFARLVADEAVLADVRRRFKTVLLPDQMAADGSFPQEMERTKPYGYALFNLDMLGMVAEIASTPDDDLWTFALPDGRGMERALDYMAPYVADKSAWPLPPDVMYDDAWPVRHPALLFGGLALDEPAYVALWTTLEADPTEAEVVRNFPVRQPLLWEPPRLPLPATSQG</sequence>
<evidence type="ECO:0000313" key="5">
    <source>
        <dbReference type="EMBL" id="MDT0630918.1"/>
    </source>
</evidence>
<proteinExistence type="predicted"/>
<dbReference type="EMBL" id="JAVRHT010000006">
    <property type="protein sequence ID" value="MDT0630918.1"/>
    <property type="molecule type" value="Genomic_DNA"/>
</dbReference>
<dbReference type="RefSeq" id="WP_311662255.1">
    <property type="nucleotide sequence ID" value="NZ_JAVRHT010000006.1"/>
</dbReference>
<dbReference type="GO" id="GO:0016829">
    <property type="term" value="F:lyase activity"/>
    <property type="evidence" value="ECO:0007669"/>
    <property type="project" value="UniProtKB-KW"/>
</dbReference>
<evidence type="ECO:0000256" key="3">
    <source>
        <dbReference type="SAM" id="SignalP"/>
    </source>
</evidence>
<accession>A0ABU3BNS9</accession>
<gene>
    <name evidence="5" type="ORF">RM540_04080</name>
</gene>
<keyword evidence="6" id="KW-1185">Reference proteome</keyword>